<evidence type="ECO:0000256" key="4">
    <source>
        <dbReference type="ARBA" id="ARBA00035204"/>
    </source>
</evidence>
<dbReference type="PROSITE" id="PS00579">
    <property type="entry name" value="RIBOSOMAL_L29"/>
    <property type="match status" value="1"/>
</dbReference>
<keyword evidence="7" id="KW-1185">Reference proteome</keyword>
<organism evidence="6 7">
    <name type="scientific">Thermaerobacter subterraneus DSM 13965</name>
    <dbReference type="NCBI Taxonomy" id="867903"/>
    <lineage>
        <taxon>Bacteria</taxon>
        <taxon>Bacillati</taxon>
        <taxon>Bacillota</taxon>
        <taxon>Clostridia</taxon>
        <taxon>Eubacteriales</taxon>
        <taxon>Clostridiales Family XVII. Incertae Sedis</taxon>
        <taxon>Thermaerobacter</taxon>
    </lineage>
</organism>
<dbReference type="HAMAP" id="MF_00374">
    <property type="entry name" value="Ribosomal_uL29"/>
    <property type="match status" value="1"/>
</dbReference>
<dbReference type="GO" id="GO:0022625">
    <property type="term" value="C:cytosolic large ribosomal subunit"/>
    <property type="evidence" value="ECO:0007669"/>
    <property type="project" value="TreeGrafter"/>
</dbReference>
<dbReference type="HOGENOM" id="CLU_158491_5_2_9"/>
<evidence type="ECO:0000256" key="2">
    <source>
        <dbReference type="ARBA" id="ARBA00022980"/>
    </source>
</evidence>
<dbReference type="PANTHER" id="PTHR10916">
    <property type="entry name" value="60S RIBOSOMAL PROTEIN L35/50S RIBOSOMAL PROTEIN L29"/>
    <property type="match status" value="1"/>
</dbReference>
<dbReference type="PANTHER" id="PTHR10916:SF0">
    <property type="entry name" value="LARGE RIBOSOMAL SUBUNIT PROTEIN UL29C"/>
    <property type="match status" value="1"/>
</dbReference>
<dbReference type="RefSeq" id="WP_006902842.1">
    <property type="nucleotide sequence ID" value="NZ_JH976535.1"/>
</dbReference>
<proteinExistence type="inferred from homology"/>
<evidence type="ECO:0000256" key="1">
    <source>
        <dbReference type="ARBA" id="ARBA00009254"/>
    </source>
</evidence>
<dbReference type="eggNOG" id="COG0255">
    <property type="taxonomic scope" value="Bacteria"/>
</dbReference>
<dbReference type="FunFam" id="1.10.287.310:FF:000001">
    <property type="entry name" value="50S ribosomal protein L29"/>
    <property type="match status" value="1"/>
</dbReference>
<dbReference type="OrthoDB" id="9815192at2"/>
<dbReference type="CDD" id="cd00427">
    <property type="entry name" value="Ribosomal_L29_HIP"/>
    <property type="match status" value="1"/>
</dbReference>
<dbReference type="InterPro" id="IPR018254">
    <property type="entry name" value="Ribosomal_uL29_CS"/>
</dbReference>
<dbReference type="InterPro" id="IPR050063">
    <property type="entry name" value="Ribosomal_protein_uL29"/>
</dbReference>
<dbReference type="InterPro" id="IPR001854">
    <property type="entry name" value="Ribosomal_uL29"/>
</dbReference>
<dbReference type="GO" id="GO:0003735">
    <property type="term" value="F:structural constituent of ribosome"/>
    <property type="evidence" value="ECO:0007669"/>
    <property type="project" value="InterPro"/>
</dbReference>
<keyword evidence="3 5" id="KW-0687">Ribonucleoprotein</keyword>
<reference evidence="6" key="1">
    <citation type="submission" date="2010-10" db="EMBL/GenBank/DDBJ databases">
        <authorList>
            <consortium name="US DOE Joint Genome Institute (JGI-PGF)"/>
            <person name="Lucas S."/>
            <person name="Copeland A."/>
            <person name="Lapidus A."/>
            <person name="Bruce D."/>
            <person name="Goodwin L."/>
            <person name="Pitluck S."/>
            <person name="Kyrpides N."/>
            <person name="Mavromatis K."/>
            <person name="Detter J.C."/>
            <person name="Han C."/>
            <person name="Land M."/>
            <person name="Hauser L."/>
            <person name="Markowitz V."/>
            <person name="Cheng J.-F."/>
            <person name="Hugenholtz P."/>
            <person name="Woyke T."/>
            <person name="Wu D."/>
            <person name="Pukall R."/>
            <person name="Wahrenburg C."/>
            <person name="Brambilla E."/>
            <person name="Klenk H.-P."/>
            <person name="Eisen J.A."/>
        </authorList>
    </citation>
    <scope>NUCLEOTIDE SEQUENCE [LARGE SCALE GENOMIC DNA]</scope>
    <source>
        <strain evidence="6">DSM 13965</strain>
    </source>
</reference>
<protein>
    <recommendedName>
        <fullName evidence="4 5">Large ribosomal subunit protein uL29</fullName>
    </recommendedName>
</protein>
<dbReference type="InterPro" id="IPR036049">
    <property type="entry name" value="Ribosomal_uL29_sf"/>
</dbReference>
<sequence>MKAKELRELSDEELNKKLRDLKEELFNLRFQAATGQLDNPMRLRQVRRDIARVQTIQRQRELAALRGTGSEGR</sequence>
<evidence type="ECO:0000256" key="3">
    <source>
        <dbReference type="ARBA" id="ARBA00023274"/>
    </source>
</evidence>
<dbReference type="STRING" id="867903.ThesuDRAFT_00567"/>
<comment type="caution">
    <text evidence="6">The sequence shown here is derived from an EMBL/GenBank/DDBJ whole genome shotgun (WGS) entry which is preliminary data.</text>
</comment>
<dbReference type="Proteomes" id="UP000005710">
    <property type="component" value="Unassembled WGS sequence"/>
</dbReference>
<evidence type="ECO:0000313" key="6">
    <source>
        <dbReference type="EMBL" id="EKP94856.1"/>
    </source>
</evidence>
<keyword evidence="2 5" id="KW-0689">Ribosomal protein</keyword>
<dbReference type="EMBL" id="AENY02000002">
    <property type="protein sequence ID" value="EKP94856.1"/>
    <property type="molecule type" value="Genomic_DNA"/>
</dbReference>
<dbReference type="NCBIfam" id="TIGR00012">
    <property type="entry name" value="L29"/>
    <property type="match status" value="1"/>
</dbReference>
<comment type="similarity">
    <text evidence="1 5">Belongs to the universal ribosomal protein uL29 family.</text>
</comment>
<evidence type="ECO:0000313" key="7">
    <source>
        <dbReference type="Proteomes" id="UP000005710"/>
    </source>
</evidence>
<reference evidence="6" key="2">
    <citation type="submission" date="2012-10" db="EMBL/GenBank/DDBJ databases">
        <title>Improved high-quality draft of Thermaerobacter subterraneus C21, DSM 13965.</title>
        <authorList>
            <consortium name="DOE Joint Genome Institute"/>
            <person name="Eisen J."/>
            <person name="Huntemann M."/>
            <person name="Wei C.-L."/>
            <person name="Han J."/>
            <person name="Detter J.C."/>
            <person name="Han C."/>
            <person name="Tapia R."/>
            <person name="Chen A."/>
            <person name="Kyrpides N."/>
            <person name="Mavromatis K."/>
            <person name="Markowitz V."/>
            <person name="Szeto E."/>
            <person name="Ivanova N."/>
            <person name="Mikhailova N."/>
            <person name="Ovchinnikova G."/>
            <person name="Pagani I."/>
            <person name="Pati A."/>
            <person name="Goodwin L."/>
            <person name="Nordberg H.P."/>
            <person name="Cantor M.N."/>
            <person name="Hua S.X."/>
            <person name="Woyke T."/>
            <person name="Eisen J."/>
            <person name="Klenk H.-P."/>
        </authorList>
    </citation>
    <scope>NUCLEOTIDE SEQUENCE [LARGE SCALE GENOMIC DNA]</scope>
    <source>
        <strain evidence="6">DSM 13965</strain>
    </source>
</reference>
<dbReference type="AlphaFoldDB" id="K6QDQ7"/>
<dbReference type="SUPFAM" id="SSF46561">
    <property type="entry name" value="Ribosomal protein L29 (L29p)"/>
    <property type="match status" value="1"/>
</dbReference>
<dbReference type="GO" id="GO:0006412">
    <property type="term" value="P:translation"/>
    <property type="evidence" value="ECO:0007669"/>
    <property type="project" value="UniProtKB-UniRule"/>
</dbReference>
<accession>K6QDQ7</accession>
<dbReference type="Pfam" id="PF00831">
    <property type="entry name" value="Ribosomal_L29"/>
    <property type="match status" value="1"/>
</dbReference>
<evidence type="ECO:0000256" key="5">
    <source>
        <dbReference type="HAMAP-Rule" id="MF_00374"/>
    </source>
</evidence>
<dbReference type="Gene3D" id="1.10.287.310">
    <property type="match status" value="1"/>
</dbReference>
<name>K6QDQ7_9FIRM</name>
<gene>
    <name evidence="5" type="primary">rpmC</name>
    <name evidence="6" type="ORF">ThesuDRAFT_00567</name>
</gene>